<proteinExistence type="predicted"/>
<evidence type="ECO:0000313" key="3">
    <source>
        <dbReference type="EMBL" id="TVO32301.1"/>
    </source>
</evidence>
<dbReference type="EMBL" id="VMKJ01000058">
    <property type="protein sequence ID" value="TVO32301.1"/>
    <property type="molecule type" value="Genomic_DNA"/>
</dbReference>
<reference evidence="3 4" key="1">
    <citation type="submission" date="2019-07" db="EMBL/GenBank/DDBJ databases">
        <title>The draft genome sequence of Vibrio algivorus M1486.</title>
        <authorList>
            <person name="Meng X."/>
        </authorList>
    </citation>
    <scope>NUCLEOTIDE SEQUENCE [LARGE SCALE GENOMIC DNA]</scope>
    <source>
        <strain evidence="3 4">M1486</strain>
    </source>
</reference>
<evidence type="ECO:0000256" key="2">
    <source>
        <dbReference type="SAM" id="Phobius"/>
    </source>
</evidence>
<dbReference type="Proteomes" id="UP000319828">
    <property type="component" value="Unassembled WGS sequence"/>
</dbReference>
<gene>
    <name evidence="3" type="ORF">FOF44_17120</name>
</gene>
<organism evidence="3 4">
    <name type="scientific">Vibrio algivorus</name>
    <dbReference type="NCBI Taxonomy" id="1667024"/>
    <lineage>
        <taxon>Bacteria</taxon>
        <taxon>Pseudomonadati</taxon>
        <taxon>Pseudomonadota</taxon>
        <taxon>Gammaproteobacteria</taxon>
        <taxon>Vibrionales</taxon>
        <taxon>Vibrionaceae</taxon>
        <taxon>Vibrio</taxon>
    </lineage>
</organism>
<protein>
    <submittedName>
        <fullName evidence="3">PAAR domain-containing protein</fullName>
    </submittedName>
</protein>
<feature type="region of interest" description="Disordered" evidence="1">
    <location>
        <begin position="1"/>
        <end position="25"/>
    </location>
</feature>
<evidence type="ECO:0000256" key="1">
    <source>
        <dbReference type="SAM" id="MobiDB-lite"/>
    </source>
</evidence>
<keyword evidence="2" id="KW-0812">Transmembrane</keyword>
<name>A0A557NV49_9VIBR</name>
<sequence>MNSVNQSTNSLASSTTPLPSYLTGNYPLQQTEPTYPVYKNTRTFPDQHVRELLQTNNYDVMFLTITEIFEVLQSWGWKETKTAWVEATQSGTGQVMINYGTNGRDVVTTSMIIAQLGSLGIKGTVYRNHKGTELIKLTGYSGIRKILNAPVFGLKNPKVVDLGIGKYGLKNSIISGARVTFYFVAAYRVLDFILNDETELAGFLGGLATDVVKIGISSTVAWGAGAMVSMTPFIIGPLVAVVIVGTGTSMILNMLDEKYHLTDKVVEYIEHSQQEMVEKARDIEDGFWDLGAMMIDGMLETGKEIIVSELKIYVRKTINEIVVRSL</sequence>
<feature type="transmembrane region" description="Helical" evidence="2">
    <location>
        <begin position="233"/>
        <end position="255"/>
    </location>
</feature>
<dbReference type="OrthoDB" id="5762578at2"/>
<keyword evidence="2" id="KW-1133">Transmembrane helix</keyword>
<evidence type="ECO:0000313" key="4">
    <source>
        <dbReference type="Proteomes" id="UP000319828"/>
    </source>
</evidence>
<comment type="caution">
    <text evidence="3">The sequence shown here is derived from an EMBL/GenBank/DDBJ whole genome shotgun (WGS) entry which is preliminary data.</text>
</comment>
<accession>A0A557NV49</accession>
<keyword evidence="2" id="KW-0472">Membrane</keyword>
<dbReference type="AlphaFoldDB" id="A0A557NV49"/>